<dbReference type="EMBL" id="JAAMPC010000017">
    <property type="protein sequence ID" value="KAG2249627.1"/>
    <property type="molecule type" value="Genomic_DNA"/>
</dbReference>
<keyword evidence="1" id="KW-0175">Coiled coil</keyword>
<gene>
    <name evidence="4" type="ORF">Bca52824_089255</name>
</gene>
<evidence type="ECO:0000256" key="2">
    <source>
        <dbReference type="SAM" id="MobiDB-lite"/>
    </source>
</evidence>
<evidence type="ECO:0000256" key="1">
    <source>
        <dbReference type="SAM" id="Coils"/>
    </source>
</evidence>
<name>A0A8X7PFC3_BRACI</name>
<evidence type="ECO:0000256" key="3">
    <source>
        <dbReference type="SAM" id="Phobius"/>
    </source>
</evidence>
<keyword evidence="3" id="KW-0812">Transmembrane</keyword>
<dbReference type="AlphaFoldDB" id="A0A8X7PFC3"/>
<keyword evidence="3" id="KW-1133">Transmembrane helix</keyword>
<reference evidence="4 5" key="1">
    <citation type="submission" date="2020-02" db="EMBL/GenBank/DDBJ databases">
        <authorList>
            <person name="Ma Q."/>
            <person name="Huang Y."/>
            <person name="Song X."/>
            <person name="Pei D."/>
        </authorList>
    </citation>
    <scope>NUCLEOTIDE SEQUENCE [LARGE SCALE GENOMIC DNA]</scope>
    <source>
        <strain evidence="4">Sxm20200214</strain>
        <tissue evidence="4">Leaf</tissue>
    </source>
</reference>
<feature type="compositionally biased region" description="Basic residues" evidence="2">
    <location>
        <begin position="519"/>
        <end position="528"/>
    </location>
</feature>
<keyword evidence="5" id="KW-1185">Reference proteome</keyword>
<protein>
    <recommendedName>
        <fullName evidence="6">RRM domain-containing protein</fullName>
    </recommendedName>
</protein>
<dbReference type="Proteomes" id="UP000886595">
    <property type="component" value="Unassembled WGS sequence"/>
</dbReference>
<keyword evidence="3" id="KW-0472">Membrane</keyword>
<comment type="caution">
    <text evidence="4">The sequence shown here is derived from an EMBL/GenBank/DDBJ whole genome shotgun (WGS) entry which is preliminary data.</text>
</comment>
<dbReference type="SUPFAM" id="SSF58113">
    <property type="entry name" value="Apolipoprotein A-I"/>
    <property type="match status" value="1"/>
</dbReference>
<dbReference type="PANTHER" id="PTHR34360:SF10">
    <property type="entry name" value="GOLGIN FAMILY A PROTEIN"/>
    <property type="match status" value="1"/>
</dbReference>
<feature type="region of interest" description="Disordered" evidence="2">
    <location>
        <begin position="503"/>
        <end position="528"/>
    </location>
</feature>
<accession>A0A8X7PFC3</accession>
<feature type="transmembrane region" description="Helical" evidence="3">
    <location>
        <begin position="476"/>
        <end position="497"/>
    </location>
</feature>
<evidence type="ECO:0000313" key="4">
    <source>
        <dbReference type="EMBL" id="KAG2249627.1"/>
    </source>
</evidence>
<dbReference type="PANTHER" id="PTHR34360">
    <property type="entry name" value="OS08G0519400 PROTEIN"/>
    <property type="match status" value="1"/>
</dbReference>
<organism evidence="4 5">
    <name type="scientific">Brassica carinata</name>
    <name type="common">Ethiopian mustard</name>
    <name type="synonym">Abyssinian cabbage</name>
    <dbReference type="NCBI Taxonomy" id="52824"/>
    <lineage>
        <taxon>Eukaryota</taxon>
        <taxon>Viridiplantae</taxon>
        <taxon>Streptophyta</taxon>
        <taxon>Embryophyta</taxon>
        <taxon>Tracheophyta</taxon>
        <taxon>Spermatophyta</taxon>
        <taxon>Magnoliopsida</taxon>
        <taxon>eudicotyledons</taxon>
        <taxon>Gunneridae</taxon>
        <taxon>Pentapetalae</taxon>
        <taxon>rosids</taxon>
        <taxon>malvids</taxon>
        <taxon>Brassicales</taxon>
        <taxon>Brassicaceae</taxon>
        <taxon>Brassiceae</taxon>
        <taxon>Brassica</taxon>
    </lineage>
</organism>
<proteinExistence type="predicted"/>
<sequence length="528" mass="60687">MVVEGYDTSPPREDVEEALKKHFASRGIKLMHVSVPVDYKCRNRRRALIYVNGECEAEALKLDGSYVGGLVSKKKSNVGGRILTITAYPFDDNSLEHLFAPTSDIDEYRQHTLKVRGFDTSLSLNDIKKMLLRVFPGSDCFPLWDGSALLYLRGQYAMDEALKLSGGSVEGFKFAVTEVLPETVMETGISLATAQSIIKEKNQELHSKEEQIRVLELYIREKSYLFETDIDFIQSENPVKHGSEAEEKVYELEKQVLRLKGEVELQRNKRLQVEARAETADEKVEEFNSKIDMKWFFSKLGLKPNKTQAYLKTLWHQHLSPNLHITLQQVSLKIKQVQKWSEPHIETMSSKWIPSIKEACVTLTIYLEPKVHYLTEKSIEVLSMSKQAFTPHIIQGFDVSRYYLEVIRTHTSPYTSQIMTIAKPHLEKVQVALEPYTEHVRHGFKKLVDSTKVYHQQAQEMLKNNEITKPVATMDLAWVGATALIGFPLIFIIKFLSAVSNPKGKRRYNHKQEPSTGYRRAKRRHPHH</sequence>
<evidence type="ECO:0000313" key="5">
    <source>
        <dbReference type="Proteomes" id="UP000886595"/>
    </source>
</evidence>
<dbReference type="OrthoDB" id="2017695at2759"/>
<evidence type="ECO:0008006" key="6">
    <source>
        <dbReference type="Google" id="ProtNLM"/>
    </source>
</evidence>
<feature type="coiled-coil region" evidence="1">
    <location>
        <begin position="191"/>
        <end position="218"/>
    </location>
</feature>